<dbReference type="Proteomes" id="UP001447188">
    <property type="component" value="Unassembled WGS sequence"/>
</dbReference>
<feature type="compositionally biased region" description="Basic and acidic residues" evidence="1">
    <location>
        <begin position="142"/>
        <end position="152"/>
    </location>
</feature>
<dbReference type="EMBL" id="JBBBZM010000150">
    <property type="protein sequence ID" value="KAL0632792.1"/>
    <property type="molecule type" value="Genomic_DNA"/>
</dbReference>
<sequence>MENSAEFLIERIRVNCRWYFGHDVQVITYYYGRSSAWCVVVYHADSTLFSVAEDSTDNDIHLFDCSSNSMYHALQKAQGKIEQVIGKLFGTEEGVGIPTINELPARCGCEHSPTYNASADQEIRVRVLEVKLQALEKKLRDGNTQLGHEDTTGSHGGPSAQAGSTQKHEAMLQSIESRLESIEHGMRNHRGETTIATALVEGELIPESNRSDLSHPSQAWPWSGLTQPRPQPRTERDGTERDDFNSATNMTPSTEPSERSATPSTDPADGIQSIIPEAGPDGLNRAILRHEINRALATAMIGMAGLLGSGDTCGA</sequence>
<feature type="region of interest" description="Disordered" evidence="1">
    <location>
        <begin position="208"/>
        <end position="273"/>
    </location>
</feature>
<evidence type="ECO:0000313" key="3">
    <source>
        <dbReference type="Proteomes" id="UP001447188"/>
    </source>
</evidence>
<comment type="caution">
    <text evidence="2">The sequence shown here is derived from an EMBL/GenBank/DDBJ whole genome shotgun (WGS) entry which is preliminary data.</text>
</comment>
<proteinExistence type="predicted"/>
<name>A0ABR3GA15_9PEZI</name>
<feature type="region of interest" description="Disordered" evidence="1">
    <location>
        <begin position="142"/>
        <end position="170"/>
    </location>
</feature>
<keyword evidence="3" id="KW-1185">Reference proteome</keyword>
<feature type="compositionally biased region" description="Polar residues" evidence="1">
    <location>
        <begin position="245"/>
        <end position="265"/>
    </location>
</feature>
<evidence type="ECO:0000256" key="1">
    <source>
        <dbReference type="SAM" id="MobiDB-lite"/>
    </source>
</evidence>
<reference evidence="2 3" key="1">
    <citation type="submission" date="2024-02" db="EMBL/GenBank/DDBJ databases">
        <title>Discinaceae phylogenomics.</title>
        <authorList>
            <person name="Dirks A.C."/>
            <person name="James T.Y."/>
        </authorList>
    </citation>
    <scope>NUCLEOTIDE SEQUENCE [LARGE SCALE GENOMIC DNA]</scope>
    <source>
        <strain evidence="2 3">ACD0624</strain>
    </source>
</reference>
<organism evidence="2 3">
    <name type="scientific">Discina gigas</name>
    <dbReference type="NCBI Taxonomy" id="1032678"/>
    <lineage>
        <taxon>Eukaryota</taxon>
        <taxon>Fungi</taxon>
        <taxon>Dikarya</taxon>
        <taxon>Ascomycota</taxon>
        <taxon>Pezizomycotina</taxon>
        <taxon>Pezizomycetes</taxon>
        <taxon>Pezizales</taxon>
        <taxon>Discinaceae</taxon>
        <taxon>Discina</taxon>
    </lineage>
</organism>
<feature type="compositionally biased region" description="Basic and acidic residues" evidence="1">
    <location>
        <begin position="232"/>
        <end position="244"/>
    </location>
</feature>
<evidence type="ECO:0000313" key="2">
    <source>
        <dbReference type="EMBL" id="KAL0632792.1"/>
    </source>
</evidence>
<accession>A0ABR3GA15</accession>
<protein>
    <submittedName>
        <fullName evidence="2">Uncharacterized protein</fullName>
    </submittedName>
</protein>
<gene>
    <name evidence="2" type="ORF">Q9L58_008308</name>
</gene>